<accession>A0AAU6PTX6</accession>
<dbReference type="Gene3D" id="2.10.109.10">
    <property type="entry name" value="Umud Fragment, subunit A"/>
    <property type="match status" value="1"/>
</dbReference>
<sequence>MSDTIQGLRKEKLIALLKEWKDSGKFSSVAAVCRHYPVDASYISQIKSGHRGFGEDAARKLEVALELPKFYFEPSDPTQAMKASNDGFANARRVTDKPIRYAPVLNFVQAGLFCQYHDDAIADEFEPIIGEGFGKNAYWVVLEGDSMQPDFESGELVLIDPDLQPNPADYVLAMRAGEKETTFKKWRPRGFDESTGKEYVQLIPSNPDYPIIDSRFVDFTICGVAVERKQRLR</sequence>
<feature type="domain" description="Peptidase S24/S26A/S26B/S26C" evidence="1">
    <location>
        <begin position="103"/>
        <end position="226"/>
    </location>
</feature>
<dbReference type="RefSeq" id="WP_338412071.1">
    <property type="nucleotide sequence ID" value="NZ_CP093310.2"/>
</dbReference>
<dbReference type="InterPro" id="IPR039418">
    <property type="entry name" value="LexA-like"/>
</dbReference>
<evidence type="ECO:0000313" key="2">
    <source>
        <dbReference type="EMBL" id="WXX23912.1"/>
    </source>
</evidence>
<dbReference type="Proteomes" id="UP000829560">
    <property type="component" value="Chromosome"/>
</dbReference>
<name>A0AAU6PTX6_9GAMM</name>
<dbReference type="InterPro" id="IPR015927">
    <property type="entry name" value="Peptidase_S24_S26A/B/C"/>
</dbReference>
<reference evidence="2" key="1">
    <citation type="submission" date="2024-03" db="EMBL/GenBank/DDBJ databases">
        <title>Psychrobacter raelis sp. nov. isolated from a dog with peritonitis.</title>
        <authorList>
            <person name="Schiavone A."/>
            <person name="Manzulli V."/>
            <person name="Camarda A."/>
            <person name="Cafiero M.A."/>
            <person name="Vasco I."/>
            <person name="Marino L."/>
            <person name="Pennuzzi G."/>
            <person name="Serrecchia L."/>
            <person name="Galante D."/>
            <person name="Pugliese N."/>
        </authorList>
    </citation>
    <scope>NUCLEOTIDE SEQUENCE</scope>
    <source>
        <strain evidence="2">PraFG1</strain>
    </source>
</reference>
<proteinExistence type="predicted"/>
<evidence type="ECO:0000259" key="1">
    <source>
        <dbReference type="Pfam" id="PF00717"/>
    </source>
</evidence>
<keyword evidence="3" id="KW-1185">Reference proteome</keyword>
<dbReference type="EMBL" id="CP093310">
    <property type="protein sequence ID" value="WXX23912.1"/>
    <property type="molecule type" value="Genomic_DNA"/>
</dbReference>
<gene>
    <name evidence="2" type="ORF">MN210_18965</name>
</gene>
<dbReference type="CDD" id="cd06529">
    <property type="entry name" value="S24_LexA-like"/>
    <property type="match status" value="1"/>
</dbReference>
<organism evidence="2 3">
    <name type="scientific">Psychrobacter raelei</name>
    <dbReference type="NCBI Taxonomy" id="2565531"/>
    <lineage>
        <taxon>Bacteria</taxon>
        <taxon>Pseudomonadati</taxon>
        <taxon>Pseudomonadota</taxon>
        <taxon>Gammaproteobacteria</taxon>
        <taxon>Moraxellales</taxon>
        <taxon>Moraxellaceae</taxon>
        <taxon>Psychrobacter</taxon>
    </lineage>
</organism>
<dbReference type="InterPro" id="IPR036286">
    <property type="entry name" value="LexA/Signal_pep-like_sf"/>
</dbReference>
<dbReference type="KEGG" id="prae:MN210_18965"/>
<evidence type="ECO:0000313" key="3">
    <source>
        <dbReference type="Proteomes" id="UP000829560"/>
    </source>
</evidence>
<protein>
    <submittedName>
        <fullName evidence="2">S24 family peptidase</fullName>
    </submittedName>
</protein>
<dbReference type="AlphaFoldDB" id="A0AAU6PTX6"/>
<dbReference type="SUPFAM" id="SSF51306">
    <property type="entry name" value="LexA/Signal peptidase"/>
    <property type="match status" value="1"/>
</dbReference>
<dbReference type="Pfam" id="PF00717">
    <property type="entry name" value="Peptidase_S24"/>
    <property type="match status" value="1"/>
</dbReference>